<gene>
    <name evidence="6" type="ORF">EZS26_002469</name>
</gene>
<dbReference type="Pfam" id="PF21365">
    <property type="entry name" value="Glyco_hydro_31_3rd"/>
    <property type="match status" value="1"/>
</dbReference>
<dbReference type="EMBL" id="SNRX01000020">
    <property type="protein sequence ID" value="KAA6301380.1"/>
    <property type="molecule type" value="Genomic_DNA"/>
</dbReference>
<evidence type="ECO:0000256" key="1">
    <source>
        <dbReference type="ARBA" id="ARBA00007806"/>
    </source>
</evidence>
<dbReference type="SUPFAM" id="SSF51011">
    <property type="entry name" value="Glycosyl hydrolase domain"/>
    <property type="match status" value="1"/>
</dbReference>
<evidence type="ECO:0000259" key="4">
    <source>
        <dbReference type="Pfam" id="PF17137"/>
    </source>
</evidence>
<proteinExistence type="inferred from homology"/>
<dbReference type="PANTHER" id="PTHR22762:SF89">
    <property type="entry name" value="ALPHA-XYLOSIDASE"/>
    <property type="match status" value="1"/>
</dbReference>
<reference evidence="6 7" key="1">
    <citation type="submission" date="2019-03" db="EMBL/GenBank/DDBJ databases">
        <title>Single cell metagenomics reveals metabolic interactions within the superorganism composed of flagellate Streblomastix strix and complex community of Bacteroidetes bacteria on its surface.</title>
        <authorList>
            <person name="Treitli S.C."/>
            <person name="Kolisko M."/>
            <person name="Husnik F."/>
            <person name="Keeling P."/>
            <person name="Hampl V."/>
        </authorList>
    </citation>
    <scope>NUCLEOTIDE SEQUENCE [LARGE SCALE GENOMIC DNA]</scope>
    <source>
        <strain evidence="6">St1</strain>
    </source>
</reference>
<dbReference type="EC" id="2.4.1.161" evidence="6"/>
<dbReference type="GO" id="GO:0033825">
    <property type="term" value="F:oligosaccharide 4-alpha-D-glucosyltransferase activity"/>
    <property type="evidence" value="ECO:0007669"/>
    <property type="project" value="UniProtKB-EC"/>
</dbReference>
<keyword evidence="6" id="KW-0808">Transferase</keyword>
<organism evidence="6 7">
    <name type="scientific">Candidatus Ordinivivax streblomastigis</name>
    <dbReference type="NCBI Taxonomy" id="2540710"/>
    <lineage>
        <taxon>Bacteria</taxon>
        <taxon>Pseudomonadati</taxon>
        <taxon>Bacteroidota</taxon>
        <taxon>Bacteroidia</taxon>
        <taxon>Bacteroidales</taxon>
        <taxon>Candidatus Ordinivivax</taxon>
    </lineage>
</organism>
<comment type="similarity">
    <text evidence="1 2">Belongs to the glycosyl hydrolase 31 family.</text>
</comment>
<evidence type="ECO:0000259" key="5">
    <source>
        <dbReference type="Pfam" id="PF21365"/>
    </source>
</evidence>
<feature type="domain" description="DUF5110" evidence="4">
    <location>
        <begin position="631"/>
        <end position="702"/>
    </location>
</feature>
<dbReference type="PANTHER" id="PTHR22762">
    <property type="entry name" value="ALPHA-GLUCOSIDASE"/>
    <property type="match status" value="1"/>
</dbReference>
<dbReference type="InterPro" id="IPR000322">
    <property type="entry name" value="Glyco_hydro_31_TIM"/>
</dbReference>
<dbReference type="InterPro" id="IPR048395">
    <property type="entry name" value="Glyco_hydro_31_C"/>
</dbReference>
<dbReference type="InterPro" id="IPR017853">
    <property type="entry name" value="GH"/>
</dbReference>
<evidence type="ECO:0000313" key="6">
    <source>
        <dbReference type="EMBL" id="KAA6301380.1"/>
    </source>
</evidence>
<dbReference type="Gene3D" id="3.20.20.80">
    <property type="entry name" value="Glycosidases"/>
    <property type="match status" value="1"/>
</dbReference>
<dbReference type="GO" id="GO:0006491">
    <property type="term" value="P:N-glycan processing"/>
    <property type="evidence" value="ECO:0007669"/>
    <property type="project" value="TreeGrafter"/>
</dbReference>
<dbReference type="CDD" id="cd06595">
    <property type="entry name" value="GH31_u1"/>
    <property type="match status" value="1"/>
</dbReference>
<feature type="domain" description="Glycoside hydrolase family 31 TIM barrel" evidence="3">
    <location>
        <begin position="205"/>
        <end position="514"/>
    </location>
</feature>
<dbReference type="Pfam" id="PF17137">
    <property type="entry name" value="DUF5110"/>
    <property type="match status" value="1"/>
</dbReference>
<dbReference type="GO" id="GO:0005975">
    <property type="term" value="P:carbohydrate metabolic process"/>
    <property type="evidence" value="ECO:0007669"/>
    <property type="project" value="InterPro"/>
</dbReference>
<feature type="domain" description="Glycosyl hydrolase family 31 C-terminal" evidence="5">
    <location>
        <begin position="525"/>
        <end position="613"/>
    </location>
</feature>
<sequence>MSASIRLSILFVVICTLFSYPLAAQNPVVIGNARFSFINSGLVRLEYALEGKFTDDSTLFAVNREITYHDLQLTDKGNNRYTLTTPLMRIEYFDNGFPFGQQNLRVYFQHQGKEKSWLISHENKHGNLGGAITTLDGIRSPVELQEGLLSREGWYAIRDTHAPLLKNGWLENRDPNHLQDIYLFIYGDDYKFALKSLQTISGSVPMTRKYVHGSWYCRWWNYTDEDYRQLVREYKEHHFPLDIMVFDMGWHTQKEARVGTGHAGNTGWTGYTWNRKLIPDPDKLIQEFKDDDIQVVLNEHPHDGLRDHEDRYPAFMQAMNVDTAGQKNLLFDAGNKHYMEHFLHHAHGEADAMGIAFWWLDWQQDYIYPQVKGFNITHLPWLNHLYYQYSQQNGLRGAGFSRWAGWGDHRHPIQFSGDAAGNWEMLKFEIKLTATSGNAGCFFWAHDIGGFFDGKDPELYTRWTQFGLLNSSLRIHSIYDKDLDRRPWLWGEEYERAMRTIYEMRSQLMPYIYSSVWQCHTDMIPLNRSMYIDYNTQREAYLHPQEFMFGDLLLGAPVTSPRDSVTQFAQQTVWFPENEIWYNLFTGERVNGGQTLSVSSPLNQFPLFVKGGYPLPMQAFTERMTSAPLSTLIIRTYPGKDGEANTYTLHEDDGISMDYAQGAFASTKITYQQNGKRIHITVFPAEGQYKGQVAKRAYRFELPEIPASSVTAKVNGKKVKPIKDEALRGYVIEVAARDIRERVVLEVS</sequence>
<keyword evidence="2" id="KW-0326">Glycosidase</keyword>
<keyword evidence="2" id="KW-0378">Hydrolase</keyword>
<name>A0A5M8NZ09_9BACT</name>
<evidence type="ECO:0000259" key="3">
    <source>
        <dbReference type="Pfam" id="PF01055"/>
    </source>
</evidence>
<dbReference type="InterPro" id="IPR033403">
    <property type="entry name" value="DUF5110"/>
</dbReference>
<comment type="caution">
    <text evidence="6">The sequence shown here is derived from an EMBL/GenBank/DDBJ whole genome shotgun (WGS) entry which is preliminary data.</text>
</comment>
<keyword evidence="6" id="KW-0328">Glycosyltransferase</keyword>
<dbReference type="AlphaFoldDB" id="A0A5M8NZ09"/>
<dbReference type="InterPro" id="IPR013780">
    <property type="entry name" value="Glyco_hydro_b"/>
</dbReference>
<accession>A0A5M8NZ09</accession>
<dbReference type="GO" id="GO:0090599">
    <property type="term" value="F:alpha-glucosidase activity"/>
    <property type="evidence" value="ECO:0007669"/>
    <property type="project" value="TreeGrafter"/>
</dbReference>
<dbReference type="Pfam" id="PF01055">
    <property type="entry name" value="Glyco_hydro_31_2nd"/>
    <property type="match status" value="1"/>
</dbReference>
<dbReference type="Proteomes" id="UP000324575">
    <property type="component" value="Unassembled WGS sequence"/>
</dbReference>
<dbReference type="SUPFAM" id="SSF51445">
    <property type="entry name" value="(Trans)glycosidases"/>
    <property type="match status" value="1"/>
</dbReference>
<evidence type="ECO:0000256" key="2">
    <source>
        <dbReference type="RuleBase" id="RU361185"/>
    </source>
</evidence>
<evidence type="ECO:0000313" key="7">
    <source>
        <dbReference type="Proteomes" id="UP000324575"/>
    </source>
</evidence>
<protein>
    <submittedName>
        <fullName evidence="6">Oligosaccharide 4-alpha-D-glucosyltransferase</fullName>
        <ecNumber evidence="6">2.4.1.161</ecNumber>
    </submittedName>
</protein>
<dbReference type="Gene3D" id="2.60.40.1180">
    <property type="entry name" value="Golgi alpha-mannosidase II"/>
    <property type="match status" value="2"/>
</dbReference>